<keyword evidence="7" id="KW-0808">Transferase</keyword>
<evidence type="ECO:0000256" key="19">
    <source>
        <dbReference type="ARBA" id="ARBA00054570"/>
    </source>
</evidence>
<evidence type="ECO:0000256" key="2">
    <source>
        <dbReference type="ARBA" id="ARBA00012513"/>
    </source>
</evidence>
<feature type="compositionally biased region" description="Low complexity" evidence="20">
    <location>
        <begin position="568"/>
        <end position="578"/>
    </location>
</feature>
<evidence type="ECO:0000259" key="21">
    <source>
        <dbReference type="PROSITE" id="PS50011"/>
    </source>
</evidence>
<proteinExistence type="predicted"/>
<evidence type="ECO:0000313" key="22">
    <source>
        <dbReference type="Proteomes" id="UP000245341"/>
    </source>
</evidence>
<comment type="subcellular location">
    <subcellularLocation>
        <location evidence="1">Membrane</location>
        <location evidence="1">Clathrin-coated pit</location>
    </subcellularLocation>
    <subcellularLocation>
        <location evidence="14">Presynapse</location>
    </subcellularLocation>
</comment>
<sequence length="789" mass="85453">MKKFFDSRREQGGSGLGSGSSGGGGSTSGLGSGYIGRVFGIGRQQVTVDEVLAEGGFAIVFLVRTSNGMKCALKRMFVNNEHDLQVCKREIQIMRDLSGHKNIVGYIDSSINNVSSGDVWEVLILMDFCRGGQVVNLMNQRLQTGFTENEVLQIFCDTCEAVARLHQCKTPIIHRDLKVENILLHDRGHYVLCDFGSATNKFQNPQTEGVNAVEDEIKKYTTLSYRAPEMVNLYSGKIITTKADIWALGCLLYKLCYFTLPFGESQVAICDGNFTIPDNSRYSQDMHCLIRYMLEPDPDKRPDIYQVSYFSFKLLKKECPIPNVQNSPIPAKLPEPVKASEAAAKKTQPKARLTDPIPTTETSIAPRQRPKAGQTQPNPGILPIQPALTPRKRATVQPPPQAAGSSNQPGLLASVPQPKTQPQPSQPLPQSQPKQPQAPPTPQQTPPTAVQALPTAAQATPQHQPQLFLQQPPPPPPPQQPPQQQPPPAQQPAGTFYQQQQQQAQAQQFQAAHPAAQQPALAQFPVVSQGSSQPPLTQNFYQQQPPQLAASVHQQQLLTQQAALQQKTAAAAAGQQPQPLQPTPAEKRKGGQTVDSSLPLLSVSDPFIPLQVPDAPEKLIEGLKSPDTSLLLPDLLPMTDPFGSTSDAIIEKADVAVESLIPGLEPPVPQRLPSQTESVTSNRTDSLTGEDSLIDCSLLSNPTTDLLEEFAPIAISAPAHKAAEDSNLISGFDVPEGSDKVAEDEFDPIPVLITKNPQGGHSRNSSGSSESSLPNLARSLLLVDQLIDL</sequence>
<keyword evidence="13" id="KW-0168">Coated pit</keyword>
<dbReference type="InterPro" id="IPR051744">
    <property type="entry name" value="AP2_assoc_SerThr_kinase"/>
</dbReference>
<feature type="compositionally biased region" description="Low complexity" evidence="20">
    <location>
        <begin position="759"/>
        <end position="772"/>
    </location>
</feature>
<keyword evidence="3" id="KW-0488">Methylation</keyword>
<dbReference type="RefSeq" id="XP_030877205.1">
    <property type="nucleotide sequence ID" value="XM_031021345.1"/>
</dbReference>
<dbReference type="GO" id="GO:0005524">
    <property type="term" value="F:ATP binding"/>
    <property type="evidence" value="ECO:0007669"/>
    <property type="project" value="UniProtKB-KW"/>
</dbReference>
<keyword evidence="8" id="KW-0547">Nucleotide-binding</keyword>
<comment type="function">
    <text evidence="19">Regulates clathrin-mediated endocytosis by phosphorylating the AP2M1/mu2 subunit of the adaptor protein complex 2 (AP-2) which ensures high affinity binding of AP-2 to cargo membrane proteins during the initial stages of endocytosis. Preferentially, may phosphorylate substrates on threonine residues. Regulates phosphorylation of other AP-2 subunits as well as AP-2 localization and AP-2-mediated internalization of ligand complexes. Phosphorylates NUMB and regulates its cellular localization, promoting NUMB localization to endosomes. Binds to and stabilizes the activated form of NOTCH1, increases its localization in endosomes and regulates its transcriptional activity.</text>
</comment>
<keyword evidence="11" id="KW-0007">Acetylation</keyword>
<feature type="region of interest" description="Disordered" evidence="20">
    <location>
        <begin position="327"/>
        <end position="517"/>
    </location>
</feature>
<evidence type="ECO:0000256" key="1">
    <source>
        <dbReference type="ARBA" id="ARBA00004600"/>
    </source>
</evidence>
<gene>
    <name evidence="23" type="primary">AAK1</name>
</gene>
<dbReference type="GeneID" id="102739960"/>
<dbReference type="SUPFAM" id="SSF56112">
    <property type="entry name" value="Protein kinase-like (PK-like)"/>
    <property type="match status" value="1"/>
</dbReference>
<feature type="region of interest" description="Disordered" evidence="20">
    <location>
        <begin position="751"/>
        <end position="773"/>
    </location>
</feature>
<keyword evidence="9 23" id="KW-0418">Kinase</keyword>
<dbReference type="PROSITE" id="PS00108">
    <property type="entry name" value="PROTEIN_KINASE_ST"/>
    <property type="match status" value="1"/>
</dbReference>
<dbReference type="Proteomes" id="UP000245341">
    <property type="component" value="Unplaced"/>
</dbReference>
<dbReference type="GO" id="GO:0005905">
    <property type="term" value="C:clathrin-coated pit"/>
    <property type="evidence" value="ECO:0007669"/>
    <property type="project" value="UniProtKB-SubCell"/>
</dbReference>
<name>A0A7F8Q7H6_LEPWE</name>
<feature type="region of interest" description="Disordered" evidence="20">
    <location>
        <begin position="568"/>
        <end position="598"/>
    </location>
</feature>
<dbReference type="InterPro" id="IPR011009">
    <property type="entry name" value="Kinase-like_dom_sf"/>
</dbReference>
<feature type="compositionally biased region" description="Low complexity" evidence="20">
    <location>
        <begin position="491"/>
        <end position="517"/>
    </location>
</feature>
<dbReference type="AlphaFoldDB" id="A0A7F8Q7H6"/>
<evidence type="ECO:0000313" key="23">
    <source>
        <dbReference type="RefSeq" id="XP_030877205.1"/>
    </source>
</evidence>
<feature type="compositionally biased region" description="Gly residues" evidence="20">
    <location>
        <begin position="12"/>
        <end position="25"/>
    </location>
</feature>
<keyword evidence="12" id="KW-0770">Synapse</keyword>
<dbReference type="GO" id="GO:0035612">
    <property type="term" value="F:AP-2 adaptor complex binding"/>
    <property type="evidence" value="ECO:0007669"/>
    <property type="project" value="TreeGrafter"/>
</dbReference>
<dbReference type="PANTHER" id="PTHR47907">
    <property type="entry name" value="PROTEIN KINASE DOMAIN-CONTAINING PROTEIN"/>
    <property type="match status" value="1"/>
</dbReference>
<accession>A0A7F8Q7H6</accession>
<dbReference type="GO" id="GO:0004674">
    <property type="term" value="F:protein serine/threonine kinase activity"/>
    <property type="evidence" value="ECO:0007669"/>
    <property type="project" value="UniProtKB-KW"/>
</dbReference>
<feature type="compositionally biased region" description="Pro residues" evidence="20">
    <location>
        <begin position="471"/>
        <end position="490"/>
    </location>
</feature>
<feature type="compositionally biased region" description="Polar residues" evidence="20">
    <location>
        <begin position="672"/>
        <end position="687"/>
    </location>
</feature>
<evidence type="ECO:0000256" key="14">
    <source>
        <dbReference type="ARBA" id="ARBA00034106"/>
    </source>
</evidence>
<dbReference type="SMART" id="SM00220">
    <property type="entry name" value="S_TKc"/>
    <property type="match status" value="1"/>
</dbReference>
<reference evidence="23" key="1">
    <citation type="submission" date="2025-08" db="UniProtKB">
        <authorList>
            <consortium name="RefSeq"/>
        </authorList>
    </citation>
    <scope>IDENTIFICATION</scope>
    <source>
        <tissue evidence="23">Liver</tissue>
    </source>
</reference>
<keyword evidence="10" id="KW-0067">ATP-binding</keyword>
<dbReference type="KEGG" id="lww:102739960"/>
<feature type="region of interest" description="Disordered" evidence="20">
    <location>
        <begin position="664"/>
        <end position="687"/>
    </location>
</feature>
<comment type="catalytic activity">
    <reaction evidence="16">
        <text>L-seryl-[protein] + ATP = O-phospho-L-seryl-[protein] + ADP + H(+)</text>
        <dbReference type="Rhea" id="RHEA:17989"/>
        <dbReference type="Rhea" id="RHEA-COMP:9863"/>
        <dbReference type="Rhea" id="RHEA-COMP:11604"/>
        <dbReference type="ChEBI" id="CHEBI:15378"/>
        <dbReference type="ChEBI" id="CHEBI:29999"/>
        <dbReference type="ChEBI" id="CHEBI:30616"/>
        <dbReference type="ChEBI" id="CHEBI:83421"/>
        <dbReference type="ChEBI" id="CHEBI:456216"/>
        <dbReference type="EC" id="2.7.11.1"/>
    </reaction>
</comment>
<dbReference type="OrthoDB" id="2018507at2759"/>
<dbReference type="Pfam" id="PF00069">
    <property type="entry name" value="Pkinase"/>
    <property type="match status" value="1"/>
</dbReference>
<dbReference type="GO" id="GO:2000369">
    <property type="term" value="P:regulation of clathrin-dependent endocytosis"/>
    <property type="evidence" value="ECO:0007669"/>
    <property type="project" value="TreeGrafter"/>
</dbReference>
<dbReference type="GO" id="GO:0006897">
    <property type="term" value="P:endocytosis"/>
    <property type="evidence" value="ECO:0007669"/>
    <property type="project" value="UniProtKB-KW"/>
</dbReference>
<keyword evidence="13" id="KW-0472">Membrane</keyword>
<evidence type="ECO:0000256" key="3">
    <source>
        <dbReference type="ARBA" id="ARBA00022481"/>
    </source>
</evidence>
<dbReference type="FunFam" id="1.10.510.10:FF:000072">
    <property type="entry name" value="AP2 associated kinase 1"/>
    <property type="match status" value="1"/>
</dbReference>
<evidence type="ECO:0000256" key="9">
    <source>
        <dbReference type="ARBA" id="ARBA00022777"/>
    </source>
</evidence>
<evidence type="ECO:0000256" key="18">
    <source>
        <dbReference type="ARBA" id="ARBA00049799"/>
    </source>
</evidence>
<keyword evidence="6" id="KW-0254">Endocytosis</keyword>
<dbReference type="EC" id="2.7.11.1" evidence="2"/>
<dbReference type="PANTHER" id="PTHR47907:SF3">
    <property type="entry name" value="AP2-ASSOCIATED PROTEIN KINASE 1"/>
    <property type="match status" value="1"/>
</dbReference>
<feature type="compositionally biased region" description="Pro residues" evidence="20">
    <location>
        <begin position="436"/>
        <end position="445"/>
    </location>
</feature>
<evidence type="ECO:0000256" key="16">
    <source>
        <dbReference type="ARBA" id="ARBA00048679"/>
    </source>
</evidence>
<protein>
    <recommendedName>
        <fullName evidence="17">AP2-associated protein kinase 1</fullName>
        <ecNumber evidence="2">2.7.11.1</ecNumber>
    </recommendedName>
    <alternativeName>
        <fullName evidence="18">Adaptor-associated kinase 1</fullName>
    </alternativeName>
</protein>
<evidence type="ECO:0000256" key="13">
    <source>
        <dbReference type="ARBA" id="ARBA00023176"/>
    </source>
</evidence>
<comment type="catalytic activity">
    <reaction evidence="15">
        <text>L-threonyl-[protein] + ATP = O-phospho-L-threonyl-[protein] + ADP + H(+)</text>
        <dbReference type="Rhea" id="RHEA:46608"/>
        <dbReference type="Rhea" id="RHEA-COMP:11060"/>
        <dbReference type="Rhea" id="RHEA-COMP:11605"/>
        <dbReference type="ChEBI" id="CHEBI:15378"/>
        <dbReference type="ChEBI" id="CHEBI:30013"/>
        <dbReference type="ChEBI" id="CHEBI:30616"/>
        <dbReference type="ChEBI" id="CHEBI:61977"/>
        <dbReference type="ChEBI" id="CHEBI:456216"/>
        <dbReference type="EC" id="2.7.11.1"/>
    </reaction>
</comment>
<evidence type="ECO:0000256" key="5">
    <source>
        <dbReference type="ARBA" id="ARBA00022553"/>
    </source>
</evidence>
<evidence type="ECO:0000256" key="15">
    <source>
        <dbReference type="ARBA" id="ARBA00047899"/>
    </source>
</evidence>
<evidence type="ECO:0000256" key="20">
    <source>
        <dbReference type="SAM" id="MobiDB-lite"/>
    </source>
</evidence>
<evidence type="ECO:0000256" key="10">
    <source>
        <dbReference type="ARBA" id="ARBA00022840"/>
    </source>
</evidence>
<evidence type="ECO:0000256" key="8">
    <source>
        <dbReference type="ARBA" id="ARBA00022741"/>
    </source>
</evidence>
<feature type="region of interest" description="Disordered" evidence="20">
    <location>
        <begin position="1"/>
        <end position="25"/>
    </location>
</feature>
<keyword evidence="22" id="KW-1185">Reference proteome</keyword>
<evidence type="ECO:0000256" key="7">
    <source>
        <dbReference type="ARBA" id="ARBA00022679"/>
    </source>
</evidence>
<dbReference type="CTD" id="22848"/>
<evidence type="ECO:0000256" key="6">
    <source>
        <dbReference type="ARBA" id="ARBA00022583"/>
    </source>
</evidence>
<evidence type="ECO:0000256" key="12">
    <source>
        <dbReference type="ARBA" id="ARBA00023018"/>
    </source>
</evidence>
<feature type="compositionally biased region" description="Basic and acidic residues" evidence="20">
    <location>
        <begin position="1"/>
        <end position="11"/>
    </location>
</feature>
<evidence type="ECO:0000256" key="17">
    <source>
        <dbReference type="ARBA" id="ARBA00049733"/>
    </source>
</evidence>
<dbReference type="InterPro" id="IPR000719">
    <property type="entry name" value="Prot_kinase_dom"/>
</dbReference>
<dbReference type="PROSITE" id="PS50011">
    <property type="entry name" value="PROTEIN_KINASE_DOM"/>
    <property type="match status" value="1"/>
</dbReference>
<dbReference type="CDD" id="cd14037">
    <property type="entry name" value="STKc_NAK_like"/>
    <property type="match status" value="1"/>
</dbReference>
<feature type="domain" description="Protein kinase" evidence="21">
    <location>
        <begin position="46"/>
        <end position="315"/>
    </location>
</feature>
<keyword evidence="4" id="KW-0723">Serine/threonine-protein kinase</keyword>
<evidence type="ECO:0000256" key="4">
    <source>
        <dbReference type="ARBA" id="ARBA00022527"/>
    </source>
</evidence>
<dbReference type="GO" id="GO:0098793">
    <property type="term" value="C:presynapse"/>
    <property type="evidence" value="ECO:0007669"/>
    <property type="project" value="UniProtKB-SubCell"/>
</dbReference>
<evidence type="ECO:0000256" key="11">
    <source>
        <dbReference type="ARBA" id="ARBA00022990"/>
    </source>
</evidence>
<dbReference type="Gene3D" id="1.10.510.10">
    <property type="entry name" value="Transferase(Phosphotransferase) domain 1"/>
    <property type="match status" value="1"/>
</dbReference>
<feature type="compositionally biased region" description="Low complexity" evidence="20">
    <location>
        <begin position="446"/>
        <end position="470"/>
    </location>
</feature>
<dbReference type="InterPro" id="IPR008271">
    <property type="entry name" value="Ser/Thr_kinase_AS"/>
</dbReference>
<organism evidence="22 23">
    <name type="scientific">Leptonychotes weddellii</name>
    <name type="common">Weddell seal</name>
    <name type="synonym">Otaria weddellii</name>
    <dbReference type="NCBI Taxonomy" id="9713"/>
    <lineage>
        <taxon>Eukaryota</taxon>
        <taxon>Metazoa</taxon>
        <taxon>Chordata</taxon>
        <taxon>Craniata</taxon>
        <taxon>Vertebrata</taxon>
        <taxon>Euteleostomi</taxon>
        <taxon>Mammalia</taxon>
        <taxon>Eutheria</taxon>
        <taxon>Laurasiatheria</taxon>
        <taxon>Carnivora</taxon>
        <taxon>Caniformia</taxon>
        <taxon>Pinnipedia</taxon>
        <taxon>Phocidae</taxon>
        <taxon>Monachinae</taxon>
        <taxon>Lobodontini</taxon>
        <taxon>Leptonychotes</taxon>
    </lineage>
</organism>
<keyword evidence="5" id="KW-0597">Phosphoprotein</keyword>